<dbReference type="CDD" id="cd00090">
    <property type="entry name" value="HTH_ARSR"/>
    <property type="match status" value="1"/>
</dbReference>
<dbReference type="Pfam" id="PF12840">
    <property type="entry name" value="HTH_20"/>
    <property type="match status" value="1"/>
</dbReference>
<reference evidence="4 5" key="1">
    <citation type="submission" date="2023-07" db="EMBL/GenBank/DDBJ databases">
        <title>Description of novel actinomycetes strains, isolated from tidal flat sediment.</title>
        <authorList>
            <person name="Lu C."/>
        </authorList>
    </citation>
    <scope>NUCLEOTIDE SEQUENCE [LARGE SCALE GENOMIC DNA]</scope>
    <source>
        <strain evidence="4 5">SYSU T00b441</strain>
    </source>
</reference>
<dbReference type="SMART" id="SM00226">
    <property type="entry name" value="LMWPc"/>
    <property type="match status" value="1"/>
</dbReference>
<dbReference type="InterPro" id="IPR023485">
    <property type="entry name" value="Ptyr_pPase"/>
</dbReference>
<dbReference type="RefSeq" id="WP_304600377.1">
    <property type="nucleotide sequence ID" value="NZ_JAUQYP010000001.1"/>
</dbReference>
<dbReference type="EMBL" id="JAUQYP010000001">
    <property type="protein sequence ID" value="MDO8106732.1"/>
    <property type="molecule type" value="Genomic_DNA"/>
</dbReference>
<name>A0ABT9D7A9_9CELL</name>
<evidence type="ECO:0000256" key="1">
    <source>
        <dbReference type="ARBA" id="ARBA00022849"/>
    </source>
</evidence>
<comment type="caution">
    <text evidence="4">The sequence shown here is derived from an EMBL/GenBank/DDBJ whole genome shotgun (WGS) entry which is preliminary data.</text>
</comment>
<dbReference type="Pfam" id="PF01451">
    <property type="entry name" value="LMWPc"/>
    <property type="match status" value="1"/>
</dbReference>
<dbReference type="InterPro" id="IPR036390">
    <property type="entry name" value="WH_DNA-bd_sf"/>
</dbReference>
<protein>
    <submittedName>
        <fullName evidence="4">Helix-turn-helix domain-containing protein</fullName>
    </submittedName>
</protein>
<dbReference type="InterPro" id="IPR036388">
    <property type="entry name" value="WH-like_DNA-bd_sf"/>
</dbReference>
<dbReference type="Proteomes" id="UP001232536">
    <property type="component" value="Unassembled WGS sequence"/>
</dbReference>
<dbReference type="InterPro" id="IPR001845">
    <property type="entry name" value="HTH_ArsR_DNA-bd_dom"/>
</dbReference>
<dbReference type="SUPFAM" id="SSF46785">
    <property type="entry name" value="Winged helix' DNA-binding domain"/>
    <property type="match status" value="1"/>
</dbReference>
<evidence type="ECO:0000313" key="4">
    <source>
        <dbReference type="EMBL" id="MDO8106732.1"/>
    </source>
</evidence>
<organism evidence="4 5">
    <name type="scientific">Actinotalea lenta</name>
    <dbReference type="NCBI Taxonomy" id="3064654"/>
    <lineage>
        <taxon>Bacteria</taxon>
        <taxon>Bacillati</taxon>
        <taxon>Actinomycetota</taxon>
        <taxon>Actinomycetes</taxon>
        <taxon>Micrococcales</taxon>
        <taxon>Cellulomonadaceae</taxon>
        <taxon>Actinotalea</taxon>
    </lineage>
</organism>
<accession>A0ABT9D7A9</accession>
<gene>
    <name evidence="4" type="ORF">Q6348_05915</name>
</gene>
<proteinExistence type="predicted"/>
<dbReference type="SMART" id="SM00418">
    <property type="entry name" value="HTH_ARSR"/>
    <property type="match status" value="1"/>
</dbReference>
<dbReference type="Gene3D" id="3.40.50.2300">
    <property type="match status" value="1"/>
</dbReference>
<feature type="domain" description="Phosphotyrosine protein phosphatase I" evidence="2">
    <location>
        <begin position="100"/>
        <end position="221"/>
    </location>
</feature>
<evidence type="ECO:0000259" key="3">
    <source>
        <dbReference type="SMART" id="SM00418"/>
    </source>
</evidence>
<dbReference type="Gene3D" id="1.10.10.10">
    <property type="entry name" value="Winged helix-like DNA-binding domain superfamily/Winged helix DNA-binding domain"/>
    <property type="match status" value="1"/>
</dbReference>
<dbReference type="PANTHER" id="PTHR43428:SF1">
    <property type="entry name" value="ARSENATE REDUCTASE"/>
    <property type="match status" value="1"/>
</dbReference>
<dbReference type="InterPro" id="IPR036196">
    <property type="entry name" value="Ptyr_pPase_sf"/>
</dbReference>
<dbReference type="InterPro" id="IPR011991">
    <property type="entry name" value="ArsR-like_HTH"/>
</dbReference>
<dbReference type="SUPFAM" id="SSF52788">
    <property type="entry name" value="Phosphotyrosine protein phosphatases I"/>
    <property type="match status" value="1"/>
</dbReference>
<sequence>MDADWLRDVTRRADLHGVLSDPGRLAIVEMLTWGDRSPSDVAADLQMTSNLLAHHVNVLAEHGLVRRTRSEGDRRRTYLSLVPGALGGLRPLQRRPDRPARVLFVCTANSARSQLAAALWRAACDVPVASAGTHPAPAVAEGAVRAARRQRLPGLGSPHTLVEVHRPGDFVVTVCDRAHEETAGLADSHWSVPDPVRVGSDVAFDSALTELDRRVNQLLPLLTT</sequence>
<evidence type="ECO:0000313" key="5">
    <source>
        <dbReference type="Proteomes" id="UP001232536"/>
    </source>
</evidence>
<keyword evidence="1" id="KW-0059">Arsenical resistance</keyword>
<dbReference type="PANTHER" id="PTHR43428">
    <property type="entry name" value="ARSENATE REDUCTASE"/>
    <property type="match status" value="1"/>
</dbReference>
<keyword evidence="5" id="KW-1185">Reference proteome</keyword>
<feature type="domain" description="HTH arsR-type" evidence="3">
    <location>
        <begin position="14"/>
        <end position="91"/>
    </location>
</feature>
<evidence type="ECO:0000259" key="2">
    <source>
        <dbReference type="SMART" id="SM00226"/>
    </source>
</evidence>